<evidence type="ECO:0000256" key="4">
    <source>
        <dbReference type="ARBA" id="ARBA00022605"/>
    </source>
</evidence>
<gene>
    <name evidence="10" type="ORF">EV211_11353</name>
</gene>
<keyword evidence="11" id="KW-1185">Reference proteome</keyword>
<protein>
    <recommendedName>
        <fullName evidence="3 8">Histidinol-phosphatase</fullName>
        <shortName evidence="8">HolPase</shortName>
        <ecNumber evidence="3 8">3.1.3.15</ecNumber>
    </recommendedName>
</protein>
<dbReference type="InterPro" id="IPR004013">
    <property type="entry name" value="PHP_dom"/>
</dbReference>
<evidence type="ECO:0000256" key="2">
    <source>
        <dbReference type="ARBA" id="ARBA00009152"/>
    </source>
</evidence>
<accession>A0A4R6Q856</accession>
<dbReference type="AlphaFoldDB" id="A0A4R6Q856"/>
<dbReference type="Pfam" id="PF02811">
    <property type="entry name" value="PHP"/>
    <property type="match status" value="1"/>
</dbReference>
<name>A0A4R6Q856_9FIRM</name>
<dbReference type="UniPathway" id="UPA00031">
    <property type="reaction ID" value="UER00013"/>
</dbReference>
<evidence type="ECO:0000256" key="7">
    <source>
        <dbReference type="ARBA" id="ARBA00049158"/>
    </source>
</evidence>
<proteinExistence type="inferred from homology"/>
<evidence type="ECO:0000256" key="1">
    <source>
        <dbReference type="ARBA" id="ARBA00004970"/>
    </source>
</evidence>
<dbReference type="GO" id="GO:0005737">
    <property type="term" value="C:cytoplasm"/>
    <property type="evidence" value="ECO:0007669"/>
    <property type="project" value="TreeGrafter"/>
</dbReference>
<evidence type="ECO:0000259" key="9">
    <source>
        <dbReference type="Pfam" id="PF02811"/>
    </source>
</evidence>
<dbReference type="InterPro" id="IPR016195">
    <property type="entry name" value="Pol/histidinol_Pase-like"/>
</dbReference>
<dbReference type="PANTHER" id="PTHR21039">
    <property type="entry name" value="HISTIDINOL PHOSPHATASE-RELATED"/>
    <property type="match status" value="1"/>
</dbReference>
<dbReference type="PANTHER" id="PTHR21039:SF0">
    <property type="entry name" value="HISTIDINOL-PHOSPHATASE"/>
    <property type="match status" value="1"/>
</dbReference>
<keyword evidence="6 8" id="KW-0368">Histidine biosynthesis</keyword>
<dbReference type="SUPFAM" id="SSF89550">
    <property type="entry name" value="PHP domain-like"/>
    <property type="match status" value="1"/>
</dbReference>
<comment type="catalytic activity">
    <reaction evidence="7 8">
        <text>L-histidinol phosphate + H2O = L-histidinol + phosphate</text>
        <dbReference type="Rhea" id="RHEA:14465"/>
        <dbReference type="ChEBI" id="CHEBI:15377"/>
        <dbReference type="ChEBI" id="CHEBI:43474"/>
        <dbReference type="ChEBI" id="CHEBI:57699"/>
        <dbReference type="ChEBI" id="CHEBI:57980"/>
        <dbReference type="EC" id="3.1.3.15"/>
    </reaction>
</comment>
<dbReference type="InterPro" id="IPR010140">
    <property type="entry name" value="Histidinol_P_phosphatase_HisJ"/>
</dbReference>
<dbReference type="GO" id="GO:0000105">
    <property type="term" value="P:L-histidine biosynthetic process"/>
    <property type="evidence" value="ECO:0007669"/>
    <property type="project" value="UniProtKB-UniRule"/>
</dbReference>
<comment type="pathway">
    <text evidence="1 8">Amino-acid biosynthesis; L-histidine biosynthesis; L-histidine from 5-phospho-alpha-D-ribose 1-diphosphate: step 8/9.</text>
</comment>
<dbReference type="EMBL" id="SNXO01000013">
    <property type="protein sequence ID" value="TDP57329.1"/>
    <property type="molecule type" value="Genomic_DNA"/>
</dbReference>
<comment type="similarity">
    <text evidence="2 8">Belongs to the PHP hydrolase family. HisK subfamily.</text>
</comment>
<evidence type="ECO:0000313" key="11">
    <source>
        <dbReference type="Proteomes" id="UP000295500"/>
    </source>
</evidence>
<evidence type="ECO:0000256" key="8">
    <source>
        <dbReference type="RuleBase" id="RU366003"/>
    </source>
</evidence>
<dbReference type="CDD" id="cd12110">
    <property type="entry name" value="PHP_HisPPase_Hisj_like"/>
    <property type="match status" value="1"/>
</dbReference>
<organism evidence="10 11">
    <name type="scientific">Aminicella lysinilytica</name>
    <dbReference type="NCBI Taxonomy" id="433323"/>
    <lineage>
        <taxon>Bacteria</taxon>
        <taxon>Bacillati</taxon>
        <taxon>Bacillota</taxon>
        <taxon>Clostridia</taxon>
        <taxon>Peptostreptococcales</taxon>
        <taxon>Anaerovoracaceae</taxon>
        <taxon>Aminicella</taxon>
    </lineage>
</organism>
<evidence type="ECO:0000256" key="6">
    <source>
        <dbReference type="ARBA" id="ARBA00023102"/>
    </source>
</evidence>
<dbReference type="OrthoDB" id="9775255at2"/>
<dbReference type="Proteomes" id="UP000295500">
    <property type="component" value="Unassembled WGS sequence"/>
</dbReference>
<dbReference type="GO" id="GO:0004401">
    <property type="term" value="F:histidinol-phosphatase activity"/>
    <property type="evidence" value="ECO:0007669"/>
    <property type="project" value="UniProtKB-UniRule"/>
</dbReference>
<keyword evidence="4 8" id="KW-0028">Amino-acid biosynthesis</keyword>
<evidence type="ECO:0000256" key="3">
    <source>
        <dbReference type="ARBA" id="ARBA00013085"/>
    </source>
</evidence>
<sequence>MKILNPRGDANLHTHTSFCDGKDTPYELVQAAILLGFRTIGFSGHEYAPHDLDACMARDDVPKYRAAVLAAREKYAGRIDVRLGIERDYYGATDGYAYDYVIGSVHYVKAGDVFVPVDNTPELMEQGVRDCFDGDFKAYVAAYYDCVADVVDRTGADIVGHFDLVTKFNEGNRYFDEHAAWYKKLALHALARISQSRTPSGARPIVEINTGAMAKGYRTRPYPDAFIRDEVERLGLPMLLSSDCHDKTKLDYGFDMFRE</sequence>
<feature type="domain" description="PHP" evidence="9">
    <location>
        <begin position="12"/>
        <end position="185"/>
    </location>
</feature>
<evidence type="ECO:0000313" key="10">
    <source>
        <dbReference type="EMBL" id="TDP57329.1"/>
    </source>
</evidence>
<reference evidence="10 11" key="1">
    <citation type="submission" date="2019-03" db="EMBL/GenBank/DDBJ databases">
        <title>Genomic Encyclopedia of Type Strains, Phase IV (KMG-IV): sequencing the most valuable type-strain genomes for metagenomic binning, comparative biology and taxonomic classification.</title>
        <authorList>
            <person name="Goeker M."/>
        </authorList>
    </citation>
    <scope>NUCLEOTIDE SEQUENCE [LARGE SCALE GENOMIC DNA]</scope>
    <source>
        <strain evidence="10 11">DSM 28287</strain>
    </source>
</reference>
<dbReference type="EC" id="3.1.3.15" evidence="3 8"/>
<keyword evidence="5 8" id="KW-0378">Hydrolase</keyword>
<dbReference type="Gene3D" id="3.20.20.140">
    <property type="entry name" value="Metal-dependent hydrolases"/>
    <property type="match status" value="1"/>
</dbReference>
<comment type="caution">
    <text evidence="10">The sequence shown here is derived from an EMBL/GenBank/DDBJ whole genome shotgun (WGS) entry which is preliminary data.</text>
</comment>
<evidence type="ECO:0000256" key="5">
    <source>
        <dbReference type="ARBA" id="ARBA00022801"/>
    </source>
</evidence>
<dbReference type="RefSeq" id="WP_133528296.1">
    <property type="nucleotide sequence ID" value="NZ_SNXO01000013.1"/>
</dbReference>
<dbReference type="NCBIfam" id="TIGR01856">
    <property type="entry name" value="hisJ_fam"/>
    <property type="match status" value="1"/>
</dbReference>